<dbReference type="EMBL" id="HACG01014045">
    <property type="protein sequence ID" value="CEK60910.1"/>
    <property type="molecule type" value="Transcribed_RNA"/>
</dbReference>
<dbReference type="AlphaFoldDB" id="A0A0B6YZL3"/>
<gene>
    <name evidence="1" type="primary">ORF40710</name>
</gene>
<accession>A0A0B6YZL3</accession>
<organism evidence="1">
    <name type="scientific">Arion vulgaris</name>
    <dbReference type="NCBI Taxonomy" id="1028688"/>
    <lineage>
        <taxon>Eukaryota</taxon>
        <taxon>Metazoa</taxon>
        <taxon>Spiralia</taxon>
        <taxon>Lophotrochozoa</taxon>
        <taxon>Mollusca</taxon>
        <taxon>Gastropoda</taxon>
        <taxon>Heterobranchia</taxon>
        <taxon>Euthyneura</taxon>
        <taxon>Panpulmonata</taxon>
        <taxon>Eupulmonata</taxon>
        <taxon>Stylommatophora</taxon>
        <taxon>Helicina</taxon>
        <taxon>Arionoidea</taxon>
        <taxon>Arionidae</taxon>
        <taxon>Arion</taxon>
    </lineage>
</organism>
<reference evidence="1" key="1">
    <citation type="submission" date="2014-12" db="EMBL/GenBank/DDBJ databases">
        <title>Insight into the proteome of Arion vulgaris.</title>
        <authorList>
            <person name="Aradska J."/>
            <person name="Bulat T."/>
            <person name="Smidak R."/>
            <person name="Sarate P."/>
            <person name="Gangsoo J."/>
            <person name="Sialana F."/>
            <person name="Bilban M."/>
            <person name="Lubec G."/>
        </authorList>
    </citation>
    <scope>NUCLEOTIDE SEQUENCE</scope>
    <source>
        <tissue evidence="1">Skin</tissue>
    </source>
</reference>
<feature type="non-terminal residue" evidence="1">
    <location>
        <position position="1"/>
    </location>
</feature>
<proteinExistence type="predicted"/>
<sequence>ESHDPVDVLQECHNEIAMSSTEKIDNLATNSLEQTFTIRSDNSSAFVRHKKKRANWDVNSSSEDLSHHYSQLNYKALTGRSTVYHTRHPSLGPAQESFTIPPPPLPQLKSQKSLSPLVSSSAVVTRTKPKLQHKFKSNSPKEPTVIPLVMKGGSDRACTGGSVISGVSGGEMFTGVLVEHKQRKADWSCSFSEEENMRNDLTRHDLGTDQRRYCKQL</sequence>
<name>A0A0B6YZL3_9EUPU</name>
<protein>
    <submittedName>
        <fullName evidence="1">Uncharacterized protein</fullName>
    </submittedName>
</protein>
<evidence type="ECO:0000313" key="1">
    <source>
        <dbReference type="EMBL" id="CEK60910.1"/>
    </source>
</evidence>
<feature type="non-terminal residue" evidence="1">
    <location>
        <position position="217"/>
    </location>
</feature>